<gene>
    <name evidence="2" type="ORF">GCM10017643_02220</name>
</gene>
<dbReference type="AlphaFoldDB" id="A0A9W6MXP7"/>
<feature type="region of interest" description="Disordered" evidence="1">
    <location>
        <begin position="426"/>
        <end position="447"/>
    </location>
</feature>
<reference evidence="2" key="1">
    <citation type="journal article" date="2014" name="Int. J. Syst. Evol. Microbiol.">
        <title>Complete genome sequence of Corynebacterium casei LMG S-19264T (=DSM 44701T), isolated from a smear-ripened cheese.</title>
        <authorList>
            <consortium name="US DOE Joint Genome Institute (JGI-PGF)"/>
            <person name="Walter F."/>
            <person name="Albersmeier A."/>
            <person name="Kalinowski J."/>
            <person name="Ruckert C."/>
        </authorList>
    </citation>
    <scope>NUCLEOTIDE SEQUENCE</scope>
    <source>
        <strain evidence="2">VKM B-2484</strain>
    </source>
</reference>
<evidence type="ECO:0000313" key="2">
    <source>
        <dbReference type="EMBL" id="GLK70107.1"/>
    </source>
</evidence>
<name>A0A9W6MXP7_9HYPH</name>
<organism evidence="2 3">
    <name type="scientific">Ancylobacter dichloromethanicus</name>
    <dbReference type="NCBI Taxonomy" id="518825"/>
    <lineage>
        <taxon>Bacteria</taxon>
        <taxon>Pseudomonadati</taxon>
        <taxon>Pseudomonadota</taxon>
        <taxon>Alphaproteobacteria</taxon>
        <taxon>Hyphomicrobiales</taxon>
        <taxon>Xanthobacteraceae</taxon>
        <taxon>Ancylobacter</taxon>
    </lineage>
</organism>
<feature type="compositionally biased region" description="Basic and acidic residues" evidence="1">
    <location>
        <begin position="368"/>
        <end position="377"/>
    </location>
</feature>
<keyword evidence="3" id="KW-1185">Reference proteome</keyword>
<evidence type="ECO:0000256" key="1">
    <source>
        <dbReference type="SAM" id="MobiDB-lite"/>
    </source>
</evidence>
<accession>A0A9W6MXP7</accession>
<dbReference type="Proteomes" id="UP001143370">
    <property type="component" value="Unassembled WGS sequence"/>
</dbReference>
<reference evidence="2" key="2">
    <citation type="submission" date="2023-01" db="EMBL/GenBank/DDBJ databases">
        <authorList>
            <person name="Sun Q."/>
            <person name="Evtushenko L."/>
        </authorList>
    </citation>
    <scope>NUCLEOTIDE SEQUENCE</scope>
    <source>
        <strain evidence="2">VKM B-2484</strain>
    </source>
</reference>
<feature type="compositionally biased region" description="Basic and acidic residues" evidence="1">
    <location>
        <begin position="340"/>
        <end position="360"/>
    </location>
</feature>
<feature type="compositionally biased region" description="Basic and acidic residues" evidence="1">
    <location>
        <begin position="247"/>
        <end position="272"/>
    </location>
</feature>
<proteinExistence type="predicted"/>
<sequence length="511" mass="56455">MIAIEDQQRALGERVERRRHRAQHGVGIGGVTGILRDRVVDAGQPAGTVGVVRLHGHRHQEQRLAGGAGALDLLHDAPTDGNVADIGAEAIVRREGLLVEESREAEAGNGSVAAEETRIVRMQEKRAPAAGPQRVGQRGLRQPLRAQIGIEPVHTLTREGDAGQHLHFGAVRIGAIAGHLQPAMRQRPAAQAVDMRQGQRHAAAPQISEGFRLQDNDGAMIAPLPRQGSRCADRLPPAVLSQAVSPPEREARDQRDGKSLRGDEPVGRHVEQLSRQGGQQAGDPARQHRYSGGDQQGRSEYAGLRRLPQYPRLHPAPGNDHAGEQHNRDAEAGGCAEADVEQRRVADQRRQEAKVAEHQRLAQIGIFDPRDQHEHAKRDQRRHRGEERTRRQAEPQHPEPAGDRGTQHVGLAGRRLPACRLRAIAGRHRQTVQPAGRGQGHRQSREQFGRCKARPIHYFTAGNTSSYVELNECFANFQYKLNKRSSELHFRSVNIILYDNIYTINANIRAV</sequence>
<feature type="compositionally biased region" description="Basic and acidic residues" evidence="1">
    <location>
        <begin position="321"/>
        <end position="331"/>
    </location>
</feature>
<comment type="caution">
    <text evidence="2">The sequence shown here is derived from an EMBL/GenBank/DDBJ whole genome shotgun (WGS) entry which is preliminary data.</text>
</comment>
<dbReference type="EMBL" id="BSFJ01000001">
    <property type="protein sequence ID" value="GLK70107.1"/>
    <property type="molecule type" value="Genomic_DNA"/>
</dbReference>
<protein>
    <submittedName>
        <fullName evidence="2">Uncharacterized protein</fullName>
    </submittedName>
</protein>
<evidence type="ECO:0000313" key="3">
    <source>
        <dbReference type="Proteomes" id="UP001143370"/>
    </source>
</evidence>
<feature type="region of interest" description="Disordered" evidence="1">
    <location>
        <begin position="187"/>
        <end position="410"/>
    </location>
</feature>
<feature type="compositionally biased region" description="Basic and acidic residues" evidence="1">
    <location>
        <begin position="384"/>
        <end position="406"/>
    </location>
</feature>